<gene>
    <name evidence="2" type="ORF">BU26DRAFT_506163</name>
</gene>
<evidence type="ECO:0000313" key="2">
    <source>
        <dbReference type="EMBL" id="KAF2248456.1"/>
    </source>
</evidence>
<protein>
    <submittedName>
        <fullName evidence="2">Uncharacterized protein</fullName>
    </submittedName>
</protein>
<feature type="region of interest" description="Disordered" evidence="1">
    <location>
        <begin position="26"/>
        <end position="170"/>
    </location>
</feature>
<feature type="compositionally biased region" description="Basic residues" evidence="1">
    <location>
        <begin position="41"/>
        <end position="51"/>
    </location>
</feature>
<feature type="compositionally biased region" description="Low complexity" evidence="1">
    <location>
        <begin position="97"/>
        <end position="106"/>
    </location>
</feature>
<name>A0A6A6IDE7_9PLEO</name>
<dbReference type="GeneID" id="54580227"/>
<organism evidence="2 3">
    <name type="scientific">Trematosphaeria pertusa</name>
    <dbReference type="NCBI Taxonomy" id="390896"/>
    <lineage>
        <taxon>Eukaryota</taxon>
        <taxon>Fungi</taxon>
        <taxon>Dikarya</taxon>
        <taxon>Ascomycota</taxon>
        <taxon>Pezizomycotina</taxon>
        <taxon>Dothideomycetes</taxon>
        <taxon>Pleosporomycetidae</taxon>
        <taxon>Pleosporales</taxon>
        <taxon>Massarineae</taxon>
        <taxon>Trematosphaeriaceae</taxon>
        <taxon>Trematosphaeria</taxon>
    </lineage>
</organism>
<dbReference type="Proteomes" id="UP000800094">
    <property type="component" value="Unassembled WGS sequence"/>
</dbReference>
<accession>A0A6A6IDE7</accession>
<evidence type="ECO:0000256" key="1">
    <source>
        <dbReference type="SAM" id="MobiDB-lite"/>
    </source>
</evidence>
<feature type="compositionally biased region" description="Polar residues" evidence="1">
    <location>
        <begin position="220"/>
        <end position="233"/>
    </location>
</feature>
<dbReference type="AlphaFoldDB" id="A0A6A6IDE7"/>
<dbReference type="EMBL" id="ML987196">
    <property type="protein sequence ID" value="KAF2248456.1"/>
    <property type="molecule type" value="Genomic_DNA"/>
</dbReference>
<evidence type="ECO:0000313" key="3">
    <source>
        <dbReference type="Proteomes" id="UP000800094"/>
    </source>
</evidence>
<feature type="compositionally biased region" description="Gly residues" evidence="1">
    <location>
        <begin position="107"/>
        <end position="120"/>
    </location>
</feature>
<feature type="region of interest" description="Disordered" evidence="1">
    <location>
        <begin position="209"/>
        <end position="290"/>
    </location>
</feature>
<dbReference type="RefSeq" id="XP_033683460.1">
    <property type="nucleotide sequence ID" value="XM_033826897.1"/>
</dbReference>
<dbReference type="OrthoDB" id="3801350at2759"/>
<keyword evidence="3" id="KW-1185">Reference proteome</keyword>
<sequence length="313" mass="32943">MGIACSHPPPPLVEIAGSRNKILIPAGTSFSVHPPPELTRRGRRSSRRVPIYHRVSSPYSSSANDYRPIGRPRERGRRPPTLSEDTESQMNFMDMSPPGGARTRGAPGPGRGYGGGGMPMGGRRPRPGSGPGPGPGMAGAYFDPGDVRARSAPDLHGGYPYAGMRTPRPRVRGMESTLARGMSPGGPGYVAGPGYGAGAGGLGGGNPYAYPQGRLGTPFQGRSQTPMQIQPQRRPSLRPPGLNEVPMGAYAAGHPAPPVRANTDPPTSKRLNRTQPTNKKVGPSGQEWIEGDPFLDAWATSTVSGASSGWRWT</sequence>
<reference evidence="2" key="1">
    <citation type="journal article" date="2020" name="Stud. Mycol.">
        <title>101 Dothideomycetes genomes: a test case for predicting lifestyles and emergence of pathogens.</title>
        <authorList>
            <person name="Haridas S."/>
            <person name="Albert R."/>
            <person name="Binder M."/>
            <person name="Bloem J."/>
            <person name="Labutti K."/>
            <person name="Salamov A."/>
            <person name="Andreopoulos B."/>
            <person name="Baker S."/>
            <person name="Barry K."/>
            <person name="Bills G."/>
            <person name="Bluhm B."/>
            <person name="Cannon C."/>
            <person name="Castanera R."/>
            <person name="Culley D."/>
            <person name="Daum C."/>
            <person name="Ezra D."/>
            <person name="Gonzalez J."/>
            <person name="Henrissat B."/>
            <person name="Kuo A."/>
            <person name="Liang C."/>
            <person name="Lipzen A."/>
            <person name="Lutzoni F."/>
            <person name="Magnuson J."/>
            <person name="Mondo S."/>
            <person name="Nolan M."/>
            <person name="Ohm R."/>
            <person name="Pangilinan J."/>
            <person name="Park H.-J."/>
            <person name="Ramirez L."/>
            <person name="Alfaro M."/>
            <person name="Sun H."/>
            <person name="Tritt A."/>
            <person name="Yoshinaga Y."/>
            <person name="Zwiers L.-H."/>
            <person name="Turgeon B."/>
            <person name="Goodwin S."/>
            <person name="Spatafora J."/>
            <person name="Crous P."/>
            <person name="Grigoriev I."/>
        </authorList>
    </citation>
    <scope>NUCLEOTIDE SEQUENCE</scope>
    <source>
        <strain evidence="2">CBS 122368</strain>
    </source>
</reference>
<proteinExistence type="predicted"/>